<dbReference type="Pfam" id="PF00440">
    <property type="entry name" value="TetR_N"/>
    <property type="match status" value="1"/>
</dbReference>
<evidence type="ECO:0000313" key="5">
    <source>
        <dbReference type="EMBL" id="NVO24319.1"/>
    </source>
</evidence>
<dbReference type="InterPro" id="IPR036271">
    <property type="entry name" value="Tet_transcr_reg_TetR-rel_C_sf"/>
</dbReference>
<dbReference type="InterPro" id="IPR039536">
    <property type="entry name" value="TetR_C_Proteobacteria"/>
</dbReference>
<proteinExistence type="predicted"/>
<feature type="region of interest" description="Disordered" evidence="3">
    <location>
        <begin position="1"/>
        <end position="23"/>
    </location>
</feature>
<dbReference type="PANTHER" id="PTHR30055:SF223">
    <property type="entry name" value="HTH-TYPE TRANSCRIPTIONAL REGULATOR UIDR"/>
    <property type="match status" value="1"/>
</dbReference>
<evidence type="ECO:0000256" key="1">
    <source>
        <dbReference type="ARBA" id="ARBA00023125"/>
    </source>
</evidence>
<evidence type="ECO:0000256" key="3">
    <source>
        <dbReference type="SAM" id="MobiDB-lite"/>
    </source>
</evidence>
<dbReference type="GO" id="GO:0003700">
    <property type="term" value="F:DNA-binding transcription factor activity"/>
    <property type="evidence" value="ECO:0007669"/>
    <property type="project" value="TreeGrafter"/>
</dbReference>
<dbReference type="PANTHER" id="PTHR30055">
    <property type="entry name" value="HTH-TYPE TRANSCRIPTIONAL REGULATOR RUTR"/>
    <property type="match status" value="1"/>
</dbReference>
<evidence type="ECO:0000256" key="2">
    <source>
        <dbReference type="PROSITE-ProRule" id="PRU00335"/>
    </source>
</evidence>
<evidence type="ECO:0000313" key="6">
    <source>
        <dbReference type="Proteomes" id="UP000592216"/>
    </source>
</evidence>
<reference evidence="5 6" key="1">
    <citation type="submission" date="2020-04" db="EMBL/GenBank/DDBJ databases">
        <title>Donghicola sp., a member of the Rhodobacteraceae family isolated from mangrove forest in Thailand.</title>
        <authorList>
            <person name="Charoenyingcharoen P."/>
            <person name="Yukphan P."/>
        </authorList>
    </citation>
    <scope>NUCLEOTIDE SEQUENCE [LARGE SCALE GENOMIC DNA]</scope>
    <source>
        <strain evidence="5 6">B5-SW-15</strain>
    </source>
</reference>
<sequence length="215" mass="24173">MSTDPTEKDGSTTARGRPKAISADQRRDRILTAAMAVFIEKGFGRSTMADIARQGGMSKRDLYALFDDKTALFSAVVLSRRDLILKLPRPKDEALPLMDVLRSIFRLDLDDQSADERDALLNLISRESLVFPELNAMLYDTGIIRSREALMEWLDEQMTKGVLPRNDLPMVAGLLMDVVFGALLPRRKRQGKVNRTAQAEEILDRIAIVLRGLRT</sequence>
<dbReference type="Proteomes" id="UP000592216">
    <property type="component" value="Unassembled WGS sequence"/>
</dbReference>
<dbReference type="SUPFAM" id="SSF48498">
    <property type="entry name" value="Tetracyclin repressor-like, C-terminal domain"/>
    <property type="match status" value="1"/>
</dbReference>
<feature type="DNA-binding region" description="H-T-H motif" evidence="2">
    <location>
        <begin position="47"/>
        <end position="66"/>
    </location>
</feature>
<evidence type="ECO:0000259" key="4">
    <source>
        <dbReference type="PROSITE" id="PS50977"/>
    </source>
</evidence>
<dbReference type="PROSITE" id="PS50977">
    <property type="entry name" value="HTH_TETR_2"/>
    <property type="match status" value="1"/>
</dbReference>
<feature type="compositionally biased region" description="Basic and acidic residues" evidence="3">
    <location>
        <begin position="1"/>
        <end position="10"/>
    </location>
</feature>
<dbReference type="InterPro" id="IPR009057">
    <property type="entry name" value="Homeodomain-like_sf"/>
</dbReference>
<dbReference type="PRINTS" id="PR00455">
    <property type="entry name" value="HTHTETR"/>
</dbReference>
<name>A0A850QDU3_9RHOB</name>
<dbReference type="AlphaFoldDB" id="A0A850QDU3"/>
<dbReference type="Pfam" id="PF14246">
    <property type="entry name" value="TetR_C_7"/>
    <property type="match status" value="1"/>
</dbReference>
<dbReference type="EMBL" id="JABCJE010000006">
    <property type="protein sequence ID" value="NVO24319.1"/>
    <property type="molecule type" value="Genomic_DNA"/>
</dbReference>
<dbReference type="Gene3D" id="1.10.357.10">
    <property type="entry name" value="Tetracycline Repressor, domain 2"/>
    <property type="match status" value="1"/>
</dbReference>
<feature type="domain" description="HTH tetR-type" evidence="4">
    <location>
        <begin position="24"/>
        <end position="84"/>
    </location>
</feature>
<dbReference type="GO" id="GO:0000976">
    <property type="term" value="F:transcription cis-regulatory region binding"/>
    <property type="evidence" value="ECO:0007669"/>
    <property type="project" value="TreeGrafter"/>
</dbReference>
<keyword evidence="1 2" id="KW-0238">DNA-binding</keyword>
<dbReference type="SUPFAM" id="SSF46689">
    <property type="entry name" value="Homeodomain-like"/>
    <property type="match status" value="1"/>
</dbReference>
<accession>A0A850QDU3</accession>
<dbReference type="RefSeq" id="WP_177158061.1">
    <property type="nucleotide sequence ID" value="NZ_JABCJE010000006.1"/>
</dbReference>
<comment type="caution">
    <text evidence="5">The sequence shown here is derived from an EMBL/GenBank/DDBJ whole genome shotgun (WGS) entry which is preliminary data.</text>
</comment>
<gene>
    <name evidence="5" type="ORF">HJ536_13210</name>
</gene>
<protein>
    <submittedName>
        <fullName evidence="5">TetR/AcrR family transcriptional regulator</fullName>
    </submittedName>
</protein>
<dbReference type="InterPro" id="IPR050109">
    <property type="entry name" value="HTH-type_TetR-like_transc_reg"/>
</dbReference>
<organism evidence="5 6">
    <name type="scientific">Donghicola mangrovi</name>
    <dbReference type="NCBI Taxonomy" id="2729614"/>
    <lineage>
        <taxon>Bacteria</taxon>
        <taxon>Pseudomonadati</taxon>
        <taxon>Pseudomonadota</taxon>
        <taxon>Alphaproteobacteria</taxon>
        <taxon>Rhodobacterales</taxon>
        <taxon>Roseobacteraceae</taxon>
        <taxon>Donghicola</taxon>
    </lineage>
</organism>
<dbReference type="InterPro" id="IPR001647">
    <property type="entry name" value="HTH_TetR"/>
</dbReference>